<reference evidence="4" key="1">
    <citation type="submission" date="2021-02" db="EMBL/GenBank/DDBJ databases">
        <authorList>
            <person name="Nowell W R."/>
        </authorList>
    </citation>
    <scope>NUCLEOTIDE SEQUENCE</scope>
</reference>
<dbReference type="InterPro" id="IPR013087">
    <property type="entry name" value="Znf_C2H2_type"/>
</dbReference>
<feature type="region of interest" description="Disordered" evidence="2">
    <location>
        <begin position="16"/>
        <end position="67"/>
    </location>
</feature>
<evidence type="ECO:0000256" key="2">
    <source>
        <dbReference type="SAM" id="MobiDB-lite"/>
    </source>
</evidence>
<name>A0A813RIX2_9BILA</name>
<keyword evidence="1" id="KW-0175">Coiled coil</keyword>
<evidence type="ECO:0000313" key="6">
    <source>
        <dbReference type="Proteomes" id="UP000663829"/>
    </source>
</evidence>
<dbReference type="PROSITE" id="PS00028">
    <property type="entry name" value="ZINC_FINGER_C2H2_1"/>
    <property type="match status" value="1"/>
</dbReference>
<dbReference type="SMART" id="SM00355">
    <property type="entry name" value="ZnF_C2H2"/>
    <property type="match status" value="4"/>
</dbReference>
<accession>A0A813RIX2</accession>
<feature type="domain" description="C2H2-type" evidence="3">
    <location>
        <begin position="315"/>
        <end position="337"/>
    </location>
</feature>
<evidence type="ECO:0000256" key="1">
    <source>
        <dbReference type="SAM" id="Coils"/>
    </source>
</evidence>
<dbReference type="Proteomes" id="UP000663829">
    <property type="component" value="Unassembled WGS sequence"/>
</dbReference>
<evidence type="ECO:0000259" key="3">
    <source>
        <dbReference type="PROSITE" id="PS00028"/>
    </source>
</evidence>
<gene>
    <name evidence="4" type="ORF">GPM918_LOCUS2668</name>
    <name evidence="5" type="ORF">SRO942_LOCUS2668</name>
</gene>
<organism evidence="4 6">
    <name type="scientific">Didymodactylos carnosus</name>
    <dbReference type="NCBI Taxonomy" id="1234261"/>
    <lineage>
        <taxon>Eukaryota</taxon>
        <taxon>Metazoa</taxon>
        <taxon>Spiralia</taxon>
        <taxon>Gnathifera</taxon>
        <taxon>Rotifera</taxon>
        <taxon>Eurotatoria</taxon>
        <taxon>Bdelloidea</taxon>
        <taxon>Philodinida</taxon>
        <taxon>Philodinidae</taxon>
        <taxon>Didymodactylos</taxon>
    </lineage>
</organism>
<feature type="compositionally biased region" description="Polar residues" evidence="2">
    <location>
        <begin position="36"/>
        <end position="50"/>
    </location>
</feature>
<sequence length="449" mass="51700">MNWNVPPPLAQYNGMTGPLLGAFPPPPPTQQQQQQYSTYRVSRWQPSANMPPTNPLLPPPPQTFQQQPQTTRDFIMSKPSEQITSDTGSTNVRVELERLRKDLIQSFYESGSTKTSIVMKRKLGILTNDVCDYYRYRKTPYSIPPEEFSSTPSVQYDSDTDQPDLLQDFTHSCVTCPLNLIPIDDPTATPIPNGKLSPAHVYMCDMCHCTRTVRENMTRHLETEEHLSASDYLAYRKPDSLSILTNCCRRTYLTNEQHDENDSDSYIVCPICFECFTTCTSCALHTNLLHGLDYVYSIAQVTSSQELSIKRDHDCVQCLMHFKKLTLLVKHMDEVDHGPKETDTHIPLLLCSQPSCNYRTKRFFNFKTHLMLMHNNAFHPVSFDVKIKVKLIEKPKTFMHISRFLHQTKSDIQEELQALKDLEENIKHLSDNGNMAKIIKTRYELIKNL</sequence>
<comment type="caution">
    <text evidence="4">The sequence shown here is derived from an EMBL/GenBank/DDBJ whole genome shotgun (WGS) entry which is preliminary data.</text>
</comment>
<dbReference type="OrthoDB" id="9993072at2759"/>
<protein>
    <recommendedName>
        <fullName evidence="3">C2H2-type domain-containing protein</fullName>
    </recommendedName>
</protein>
<evidence type="ECO:0000313" key="4">
    <source>
        <dbReference type="EMBL" id="CAF0784753.1"/>
    </source>
</evidence>
<evidence type="ECO:0000313" key="5">
    <source>
        <dbReference type="EMBL" id="CAF3568373.1"/>
    </source>
</evidence>
<dbReference type="EMBL" id="CAJNOQ010000302">
    <property type="protein sequence ID" value="CAF0784753.1"/>
    <property type="molecule type" value="Genomic_DNA"/>
</dbReference>
<keyword evidence="6" id="KW-1185">Reference proteome</keyword>
<feature type="compositionally biased region" description="Pro residues" evidence="2">
    <location>
        <begin position="52"/>
        <end position="62"/>
    </location>
</feature>
<dbReference type="Proteomes" id="UP000681722">
    <property type="component" value="Unassembled WGS sequence"/>
</dbReference>
<dbReference type="EMBL" id="CAJOBC010000302">
    <property type="protein sequence ID" value="CAF3568373.1"/>
    <property type="molecule type" value="Genomic_DNA"/>
</dbReference>
<feature type="coiled-coil region" evidence="1">
    <location>
        <begin position="405"/>
        <end position="432"/>
    </location>
</feature>
<proteinExistence type="predicted"/>
<dbReference type="AlphaFoldDB" id="A0A813RIX2"/>